<proteinExistence type="predicted"/>
<reference evidence="2 3" key="1">
    <citation type="submission" date="2019-08" db="EMBL/GenBank/DDBJ databases">
        <title>Pelomicrobium methylotrophicum gen. nov., sp. nov. a moderately thermophilic, facultatively anaerobic, lithoautotrophic and methylotrophic bacterium isolated from a terrestrial mud volcano.</title>
        <authorList>
            <person name="Slobodkina G.B."/>
            <person name="Merkel A.Y."/>
            <person name="Slobodkin A.I."/>
        </authorList>
    </citation>
    <scope>NUCLEOTIDE SEQUENCE [LARGE SCALE GENOMIC DNA]</scope>
    <source>
        <strain evidence="2 3">SM250</strain>
    </source>
</reference>
<keyword evidence="1" id="KW-0812">Transmembrane</keyword>
<feature type="transmembrane region" description="Helical" evidence="1">
    <location>
        <begin position="38"/>
        <end position="60"/>
    </location>
</feature>
<dbReference type="AlphaFoldDB" id="A0A5C7ELT8"/>
<evidence type="ECO:0000313" key="2">
    <source>
        <dbReference type="EMBL" id="TXF13694.1"/>
    </source>
</evidence>
<accession>A0A5C7ELT8</accession>
<gene>
    <name evidence="2" type="ORF">FR698_00865</name>
</gene>
<evidence type="ECO:0008006" key="4">
    <source>
        <dbReference type="Google" id="ProtNLM"/>
    </source>
</evidence>
<dbReference type="InParanoid" id="A0A5C7ELT8"/>
<dbReference type="OrthoDB" id="7066136at2"/>
<name>A0A5C7ELT8_9PROT</name>
<protein>
    <recommendedName>
        <fullName evidence="4">DUF3311 domain-containing protein</fullName>
    </recommendedName>
</protein>
<dbReference type="EMBL" id="VPFL01000001">
    <property type="protein sequence ID" value="TXF13694.1"/>
    <property type="molecule type" value="Genomic_DNA"/>
</dbReference>
<keyword evidence="1" id="KW-1133">Transmembrane helix</keyword>
<feature type="transmembrane region" description="Helical" evidence="1">
    <location>
        <begin position="7"/>
        <end position="26"/>
    </location>
</feature>
<dbReference type="Proteomes" id="UP000321201">
    <property type="component" value="Unassembled WGS sequence"/>
</dbReference>
<organism evidence="2 3">
    <name type="scientific">Pelomicrobium methylotrophicum</name>
    <dbReference type="NCBI Taxonomy" id="2602750"/>
    <lineage>
        <taxon>Bacteria</taxon>
        <taxon>Pseudomonadati</taxon>
        <taxon>Pseudomonadota</taxon>
        <taxon>Hydrogenophilia</taxon>
        <taxon>Hydrogenophilia incertae sedis</taxon>
        <taxon>Pelomicrobium</taxon>
    </lineage>
</organism>
<evidence type="ECO:0000256" key="1">
    <source>
        <dbReference type="SAM" id="Phobius"/>
    </source>
</evidence>
<comment type="caution">
    <text evidence="2">The sequence shown here is derived from an EMBL/GenBank/DDBJ whole genome shotgun (WGS) entry which is preliminary data.</text>
</comment>
<sequence>MRENVTGERLIAVFLLGCLLFNYPLLDLFNSNAEVFGIPLLFAYLFAAWMLLIALMAWIIEKRPGREET</sequence>
<dbReference type="RefSeq" id="WP_147798280.1">
    <property type="nucleotide sequence ID" value="NZ_VPFL01000001.1"/>
</dbReference>
<keyword evidence="1" id="KW-0472">Membrane</keyword>
<keyword evidence="3" id="KW-1185">Reference proteome</keyword>
<evidence type="ECO:0000313" key="3">
    <source>
        <dbReference type="Proteomes" id="UP000321201"/>
    </source>
</evidence>